<reference evidence="1" key="2">
    <citation type="journal article" date="2019" name="IMA Fungus">
        <title>Genome sequencing and comparison of five Tilletia species to identify candidate genes for the detection of regulated species infecting wheat.</title>
        <authorList>
            <person name="Nguyen H.D.T."/>
            <person name="Sultana T."/>
            <person name="Kesanakurti P."/>
            <person name="Hambleton S."/>
        </authorList>
    </citation>
    <scope>NUCLEOTIDE SEQUENCE</scope>
    <source>
        <strain evidence="1">DAOMC 236416</strain>
    </source>
</reference>
<name>A0A8T8SC74_9BASI</name>
<keyword evidence="2" id="KW-1185">Reference proteome</keyword>
<evidence type="ECO:0000313" key="1">
    <source>
        <dbReference type="EMBL" id="KAE8237011.1"/>
    </source>
</evidence>
<dbReference type="AlphaFoldDB" id="A0A8T8SC74"/>
<evidence type="ECO:0000313" key="2">
    <source>
        <dbReference type="Proteomes" id="UP000077521"/>
    </source>
</evidence>
<organism evidence="1 2">
    <name type="scientific">Tilletia indica</name>
    <dbReference type="NCBI Taxonomy" id="43049"/>
    <lineage>
        <taxon>Eukaryota</taxon>
        <taxon>Fungi</taxon>
        <taxon>Dikarya</taxon>
        <taxon>Basidiomycota</taxon>
        <taxon>Ustilaginomycotina</taxon>
        <taxon>Exobasidiomycetes</taxon>
        <taxon>Tilletiales</taxon>
        <taxon>Tilletiaceae</taxon>
        <taxon>Tilletia</taxon>
    </lineage>
</organism>
<gene>
    <name evidence="1" type="ORF">A4X13_0g8952</name>
</gene>
<protein>
    <submittedName>
        <fullName evidence="1">Uncharacterized protein</fullName>
    </submittedName>
</protein>
<proteinExistence type="predicted"/>
<dbReference type="EMBL" id="LWDF02001969">
    <property type="protein sequence ID" value="KAE8237011.1"/>
    <property type="molecule type" value="Genomic_DNA"/>
</dbReference>
<sequence length="149" mass="16796">MLPVSRIQPQVNFPRAWCPQLHHLRDVQSTSLNLKNQQVLFGINAALPNRVRSSQSLYVVTGTRLIVVVPASITNLAHSFGARTYAGMPPRSLSTRRAPALSNFDAAAAAPIIIPFASVVPGHRWFLRSQRPQPWQDHQSLILQWRYQR</sequence>
<reference evidence="1" key="1">
    <citation type="submission" date="2016-04" db="EMBL/GenBank/DDBJ databases">
        <authorList>
            <person name="Nguyen H.D."/>
            <person name="Samba Siva P."/>
            <person name="Cullis J."/>
            <person name="Levesque C.A."/>
            <person name="Hambleton S."/>
        </authorList>
    </citation>
    <scope>NUCLEOTIDE SEQUENCE</scope>
    <source>
        <strain evidence="1">DAOMC 236416</strain>
    </source>
</reference>
<comment type="caution">
    <text evidence="1">The sequence shown here is derived from an EMBL/GenBank/DDBJ whole genome shotgun (WGS) entry which is preliminary data.</text>
</comment>
<accession>A0A8T8SC74</accession>
<dbReference type="Proteomes" id="UP000077521">
    <property type="component" value="Unassembled WGS sequence"/>
</dbReference>